<organism evidence="12 13">
    <name type="scientific">Knipowitschia caucasica</name>
    <name type="common">Caucasian dwarf goby</name>
    <name type="synonym">Pomatoschistus caucasicus</name>
    <dbReference type="NCBI Taxonomy" id="637954"/>
    <lineage>
        <taxon>Eukaryota</taxon>
        <taxon>Metazoa</taxon>
        <taxon>Chordata</taxon>
        <taxon>Craniata</taxon>
        <taxon>Vertebrata</taxon>
        <taxon>Euteleostomi</taxon>
        <taxon>Actinopterygii</taxon>
        <taxon>Neopterygii</taxon>
        <taxon>Teleostei</taxon>
        <taxon>Neoteleostei</taxon>
        <taxon>Acanthomorphata</taxon>
        <taxon>Gobiaria</taxon>
        <taxon>Gobiiformes</taxon>
        <taxon>Gobioidei</taxon>
        <taxon>Gobiidae</taxon>
        <taxon>Gobiinae</taxon>
        <taxon>Knipowitschia</taxon>
    </lineage>
</organism>
<evidence type="ECO:0000256" key="6">
    <source>
        <dbReference type="ARBA" id="ARBA00022737"/>
    </source>
</evidence>
<dbReference type="GO" id="GO:0005546">
    <property type="term" value="F:phosphatidylinositol-4,5-bisphosphate binding"/>
    <property type="evidence" value="ECO:0007669"/>
    <property type="project" value="TreeGrafter"/>
</dbReference>
<dbReference type="InterPro" id="IPR036180">
    <property type="entry name" value="Gelsolin-like_dom_sf"/>
</dbReference>
<dbReference type="SUPFAM" id="SSF55753">
    <property type="entry name" value="Actin depolymerizing proteins"/>
    <property type="match status" value="5"/>
</dbReference>
<dbReference type="Gene3D" id="3.40.20.10">
    <property type="entry name" value="Severin"/>
    <property type="match status" value="6"/>
</dbReference>
<evidence type="ECO:0000256" key="5">
    <source>
        <dbReference type="ARBA" id="ARBA00022490"/>
    </source>
</evidence>
<comment type="similarity">
    <text evidence="3">Belongs to the villin/gelsolin family.</text>
</comment>
<dbReference type="FunFam" id="3.40.20.10:FF:000004">
    <property type="entry name" value="Gelsolin"/>
    <property type="match status" value="1"/>
</dbReference>
<dbReference type="InterPro" id="IPR007122">
    <property type="entry name" value="Villin/Gelsolin"/>
</dbReference>
<sequence length="815" mass="91849">MEVTFKAVKKSPGLIIWRVEKMELVVIPEKSHGNFFEGDCYLLLMTQKLHSSLTYNLHFWIGSKSSQDEQGAAAIYTTQLDDFLGSSPVQCREVQGHESETFRGYFKKGIIYKQGGVASGMRHVETNSYEVKRLLHVKGKKQVCAKEVEMSWESFNNGDVFLLDLGLTIVQWNGPKCNRQEKLKGMLMAKDIRDRERGGRAQVWIVEGDAEDNSPRAMELVTEALGERTGALSDGAPDETADQEQKSQLTLYHVSDAGGQMKVAEVASRPLVQDLLNHDDCYILDQGGSKVFVWKGKKANKAEKQAAMSRALDFIKSKNYPPTTNIETVNDGAESAVFKQLFQRWTGKDQSQGLGLVHSRGKVAKIPPEKFEATLMHEMPNVAAQERMVDNGSGQVEMWRIENLELAPVEPQSYGYFYGGDCYLVLYTYLVNCKQRNLLYMWQGSHASQDEVAASAFQAVDLDKKYGGEPVQIRVTMGKEPKHFMSMFKGKMVIFMGGTSRSGSTEEEPPVRLFQIHGTDPFNTKALEVQAQAASLNSGDVFLLKSQSALYLWCGKGSSGDERQMAREVAAVIGQSGSEELVSEGQEPEEFWELLGGKAPYANDKKLQQVVPDHQPRLFECSNKTGRFVALEIAQFNQDDLSEDDVMLLDTWDQVFLWIGKEANEEERKEALRTSQEYLRTHPGDRDPDTPIVLIKQGFEPPTFTGWFAGWDPTKWSEGKSYEELKEELGQEAEPVVVEQQAEEVPEEEKTYDCFPLDDLVNKQPDELPEGVDPSKREKYLSDADFGEMFGMTKEEFDGLPQWKQLKIKKEKGLF</sequence>
<dbReference type="CDD" id="cd11288">
    <property type="entry name" value="gelsolin_S5_like"/>
    <property type="match status" value="1"/>
</dbReference>
<keyword evidence="5" id="KW-0963">Cytoplasm</keyword>
<dbReference type="FunFam" id="3.40.20.10:FF:000005">
    <property type="entry name" value="Gelsolin"/>
    <property type="match status" value="1"/>
</dbReference>
<dbReference type="GO" id="GO:0015629">
    <property type="term" value="C:actin cytoskeleton"/>
    <property type="evidence" value="ECO:0007669"/>
    <property type="project" value="TreeGrafter"/>
</dbReference>
<dbReference type="SUPFAM" id="SSF82754">
    <property type="entry name" value="C-terminal, gelsolin-like domain of Sec23/24"/>
    <property type="match status" value="1"/>
</dbReference>
<dbReference type="SMART" id="SM00153">
    <property type="entry name" value="VHP"/>
    <property type="match status" value="1"/>
</dbReference>
<dbReference type="Pfam" id="PF02209">
    <property type="entry name" value="VHP"/>
    <property type="match status" value="1"/>
</dbReference>
<evidence type="ECO:0000259" key="11">
    <source>
        <dbReference type="PROSITE" id="PS51089"/>
    </source>
</evidence>
<dbReference type="InterPro" id="IPR036886">
    <property type="entry name" value="Villin_headpiece_dom_sf"/>
</dbReference>
<dbReference type="CDD" id="cd11293">
    <property type="entry name" value="gelsolin_S4_like"/>
    <property type="match status" value="1"/>
</dbReference>
<keyword evidence="7" id="KW-0106">Calcium</keyword>
<evidence type="ECO:0000313" key="13">
    <source>
        <dbReference type="Proteomes" id="UP001497482"/>
    </source>
</evidence>
<evidence type="ECO:0000256" key="1">
    <source>
        <dbReference type="ARBA" id="ARBA00004245"/>
    </source>
</evidence>
<keyword evidence="4" id="KW-0117">Actin capping</keyword>
<feature type="domain" description="HP" evidence="11">
    <location>
        <begin position="749"/>
        <end position="815"/>
    </location>
</feature>
<evidence type="ECO:0000256" key="4">
    <source>
        <dbReference type="ARBA" id="ARBA00022467"/>
    </source>
</evidence>
<dbReference type="InterPro" id="IPR029006">
    <property type="entry name" value="ADF-H/Gelsolin-like_dom_sf"/>
</dbReference>
<dbReference type="GO" id="GO:0030027">
    <property type="term" value="C:lamellipodium"/>
    <property type="evidence" value="ECO:0007669"/>
    <property type="project" value="UniProtKB-SubCell"/>
</dbReference>
<dbReference type="Gene3D" id="1.10.950.10">
    <property type="entry name" value="Villin headpiece domain"/>
    <property type="match status" value="1"/>
</dbReference>
<dbReference type="PANTHER" id="PTHR11977:SF33">
    <property type="entry name" value="ADVILLIN"/>
    <property type="match status" value="1"/>
</dbReference>
<evidence type="ECO:0000256" key="10">
    <source>
        <dbReference type="ARBA" id="ARBA00023273"/>
    </source>
</evidence>
<dbReference type="CDD" id="cd11291">
    <property type="entry name" value="gelsolin_S6_like"/>
    <property type="match status" value="1"/>
</dbReference>
<dbReference type="GO" id="GO:0008154">
    <property type="term" value="P:actin polymerization or depolymerization"/>
    <property type="evidence" value="ECO:0007669"/>
    <property type="project" value="TreeGrafter"/>
</dbReference>
<keyword evidence="9" id="KW-0206">Cytoskeleton</keyword>
<comment type="subcellular location">
    <subcellularLocation>
        <location evidence="2">Cell projection</location>
        <location evidence="2">Lamellipodium</location>
    </subcellularLocation>
    <subcellularLocation>
        <location evidence="1">Cytoplasm</location>
        <location evidence="1">Cytoskeleton</location>
    </subcellularLocation>
</comment>
<evidence type="ECO:0000313" key="12">
    <source>
        <dbReference type="EMBL" id="CAL1608322.1"/>
    </source>
</evidence>
<evidence type="ECO:0000256" key="7">
    <source>
        <dbReference type="ARBA" id="ARBA00022837"/>
    </source>
</evidence>
<keyword evidence="10" id="KW-0966">Cell projection</keyword>
<evidence type="ECO:0000256" key="9">
    <source>
        <dbReference type="ARBA" id="ARBA00023212"/>
    </source>
</evidence>
<dbReference type="GO" id="GO:0051015">
    <property type="term" value="F:actin filament binding"/>
    <property type="evidence" value="ECO:0007669"/>
    <property type="project" value="InterPro"/>
</dbReference>
<dbReference type="CDD" id="cd11290">
    <property type="entry name" value="gelsolin_S1_like"/>
    <property type="match status" value="1"/>
</dbReference>
<dbReference type="FunFam" id="1.10.950.10:FF:000005">
    <property type="entry name" value="Villin-1"/>
    <property type="match status" value="1"/>
</dbReference>
<protein>
    <recommendedName>
        <fullName evidence="11">HP domain-containing protein</fullName>
    </recommendedName>
</protein>
<keyword evidence="13" id="KW-1185">Reference proteome</keyword>
<dbReference type="InterPro" id="IPR003128">
    <property type="entry name" value="Villin_headpiece"/>
</dbReference>
<dbReference type="CDD" id="cd11292">
    <property type="entry name" value="gelsolin_S3_like"/>
    <property type="match status" value="1"/>
</dbReference>
<dbReference type="Proteomes" id="UP001497482">
    <property type="component" value="Chromosome 6"/>
</dbReference>
<dbReference type="FunFam" id="3.40.20.10:FF:000002">
    <property type="entry name" value="Gelsolin"/>
    <property type="match status" value="1"/>
</dbReference>
<dbReference type="AlphaFoldDB" id="A0AAV2M4R0"/>
<accession>A0AAV2M4R0</accession>
<dbReference type="PANTHER" id="PTHR11977">
    <property type="entry name" value="VILLIN"/>
    <property type="match status" value="1"/>
</dbReference>
<gene>
    <name evidence="12" type="ORF">KC01_LOCUS35277</name>
</gene>
<dbReference type="Pfam" id="PF00626">
    <property type="entry name" value="Gelsolin"/>
    <property type="match status" value="6"/>
</dbReference>
<dbReference type="FunFam" id="3.40.20.10:FF:000027">
    <property type="entry name" value="Villin 1"/>
    <property type="match status" value="1"/>
</dbReference>
<dbReference type="EMBL" id="OZ035828">
    <property type="protein sequence ID" value="CAL1608322.1"/>
    <property type="molecule type" value="Genomic_DNA"/>
</dbReference>
<dbReference type="GO" id="GO:0120035">
    <property type="term" value="P:regulation of plasma membrane bounded cell projection organization"/>
    <property type="evidence" value="ECO:0007669"/>
    <property type="project" value="UniProtKB-ARBA"/>
</dbReference>
<evidence type="ECO:0000256" key="3">
    <source>
        <dbReference type="ARBA" id="ARBA00008418"/>
    </source>
</evidence>
<evidence type="ECO:0000256" key="8">
    <source>
        <dbReference type="ARBA" id="ARBA00023203"/>
    </source>
</evidence>
<dbReference type="CDD" id="cd11289">
    <property type="entry name" value="gelsolin_S2_like"/>
    <property type="match status" value="1"/>
</dbReference>
<reference evidence="12 13" key="1">
    <citation type="submission" date="2024-04" db="EMBL/GenBank/DDBJ databases">
        <authorList>
            <person name="Waldvogel A.-M."/>
            <person name="Schoenle A."/>
        </authorList>
    </citation>
    <scope>NUCLEOTIDE SEQUENCE [LARGE SCALE GENOMIC DNA]</scope>
</reference>
<evidence type="ECO:0000256" key="2">
    <source>
        <dbReference type="ARBA" id="ARBA00004510"/>
    </source>
</evidence>
<name>A0AAV2M4R0_KNICA</name>
<dbReference type="PRINTS" id="PR00597">
    <property type="entry name" value="GELSOLIN"/>
</dbReference>
<dbReference type="SUPFAM" id="SSF47050">
    <property type="entry name" value="VHP, Villin headpiece domain"/>
    <property type="match status" value="1"/>
</dbReference>
<dbReference type="SMART" id="SM00262">
    <property type="entry name" value="GEL"/>
    <property type="match status" value="6"/>
</dbReference>
<dbReference type="GO" id="GO:0051016">
    <property type="term" value="P:barbed-end actin filament capping"/>
    <property type="evidence" value="ECO:0007669"/>
    <property type="project" value="TreeGrafter"/>
</dbReference>
<keyword evidence="8" id="KW-0009">Actin-binding</keyword>
<dbReference type="GO" id="GO:0005737">
    <property type="term" value="C:cytoplasm"/>
    <property type="evidence" value="ECO:0007669"/>
    <property type="project" value="TreeGrafter"/>
</dbReference>
<dbReference type="PROSITE" id="PS51089">
    <property type="entry name" value="HP"/>
    <property type="match status" value="1"/>
</dbReference>
<dbReference type="FunFam" id="3.40.20.10:FF:000001">
    <property type="entry name" value="Gelsolin"/>
    <property type="match status" value="1"/>
</dbReference>
<dbReference type="InterPro" id="IPR007123">
    <property type="entry name" value="Gelsolin-like_dom"/>
</dbReference>
<dbReference type="GO" id="GO:0051014">
    <property type="term" value="P:actin filament severing"/>
    <property type="evidence" value="ECO:0007669"/>
    <property type="project" value="TreeGrafter"/>
</dbReference>
<keyword evidence="6" id="KW-0677">Repeat</keyword>
<proteinExistence type="inferred from homology"/>